<evidence type="ECO:0000313" key="2">
    <source>
        <dbReference type="Proteomes" id="UP001500368"/>
    </source>
</evidence>
<keyword evidence="2" id="KW-1185">Reference proteome</keyword>
<dbReference type="EMBL" id="BAABLW010000002">
    <property type="protein sequence ID" value="GAA4913335.1"/>
    <property type="molecule type" value="Genomic_DNA"/>
</dbReference>
<protein>
    <submittedName>
        <fullName evidence="1">Uncharacterized protein</fullName>
    </submittedName>
</protein>
<comment type="caution">
    <text evidence="1">The sequence shown here is derived from an EMBL/GenBank/DDBJ whole genome shotgun (WGS) entry which is preliminary data.</text>
</comment>
<accession>A0ABP9FS00</accession>
<organism evidence="1 2">
    <name type="scientific">Nesterenkonia rhizosphaerae</name>
    <dbReference type="NCBI Taxonomy" id="1348272"/>
    <lineage>
        <taxon>Bacteria</taxon>
        <taxon>Bacillati</taxon>
        <taxon>Actinomycetota</taxon>
        <taxon>Actinomycetes</taxon>
        <taxon>Micrococcales</taxon>
        <taxon>Micrococcaceae</taxon>
        <taxon>Nesterenkonia</taxon>
    </lineage>
</organism>
<reference evidence="2" key="1">
    <citation type="journal article" date="2019" name="Int. J. Syst. Evol. Microbiol.">
        <title>The Global Catalogue of Microorganisms (GCM) 10K type strain sequencing project: providing services to taxonomists for standard genome sequencing and annotation.</title>
        <authorList>
            <consortium name="The Broad Institute Genomics Platform"/>
            <consortium name="The Broad Institute Genome Sequencing Center for Infectious Disease"/>
            <person name="Wu L."/>
            <person name="Ma J."/>
        </authorList>
    </citation>
    <scope>NUCLEOTIDE SEQUENCE [LARGE SCALE GENOMIC DNA]</scope>
    <source>
        <strain evidence="2">JCM 19129</strain>
    </source>
</reference>
<name>A0ABP9FS00_9MICC</name>
<proteinExistence type="predicted"/>
<sequence>MPHDDLLRVGVLSAKWVDSQNRAGIKKPNENVFAHRNSDLRHIQGFSAREYPLDWRYYYGGEGLIERLVRNSQKTSYPARRRILGWRVSQYGLEGAE</sequence>
<evidence type="ECO:0000313" key="1">
    <source>
        <dbReference type="EMBL" id="GAA4913335.1"/>
    </source>
</evidence>
<dbReference type="Proteomes" id="UP001500368">
    <property type="component" value="Unassembled WGS sequence"/>
</dbReference>
<gene>
    <name evidence="1" type="ORF">GCM10025790_05150</name>
</gene>